<dbReference type="Proteomes" id="UP000191931">
    <property type="component" value="Unassembled WGS sequence"/>
</dbReference>
<keyword evidence="1" id="KW-0732">Signal</keyword>
<evidence type="ECO:0008006" key="4">
    <source>
        <dbReference type="Google" id="ProtNLM"/>
    </source>
</evidence>
<proteinExistence type="predicted"/>
<feature type="signal peptide" evidence="1">
    <location>
        <begin position="1"/>
        <end position="22"/>
    </location>
</feature>
<sequence>MKKTLPASMFLSVILMLGCGGTAPSSSVKTGELAPCPGKPNCVSSLAEDKKHFIEPFSYTSGKKEAMEELKAIISKQKRMTIVSETENYLHVESRTKFFKFVDDVEFYFPDDEQIIHIRSASRLGYSDLGVNRKRMEGIRELFIKKTKH</sequence>
<dbReference type="RefSeq" id="WP_080799046.1">
    <property type="nucleotide sequence ID" value="NZ_LT828540.1"/>
</dbReference>
<protein>
    <recommendedName>
        <fullName evidence="4">DUF1499 domain-containing protein</fullName>
    </recommendedName>
</protein>
<dbReference type="OrthoDB" id="9793534at2"/>
<dbReference type="PANTHER" id="PTHR34801">
    <property type="entry name" value="EXPRESSED PROTEIN"/>
    <property type="match status" value="1"/>
</dbReference>
<organism evidence="2 3">
    <name type="scientific">Desulfamplus magnetovallimortis</name>
    <dbReference type="NCBI Taxonomy" id="1246637"/>
    <lineage>
        <taxon>Bacteria</taxon>
        <taxon>Pseudomonadati</taxon>
        <taxon>Thermodesulfobacteriota</taxon>
        <taxon>Desulfobacteria</taxon>
        <taxon>Desulfobacterales</taxon>
        <taxon>Desulfobacteraceae</taxon>
        <taxon>Desulfamplus</taxon>
    </lineage>
</organism>
<dbReference type="EMBL" id="FWEV01000057">
    <property type="protein sequence ID" value="SLM28755.1"/>
    <property type="molecule type" value="Genomic_DNA"/>
</dbReference>
<dbReference type="Pfam" id="PF07386">
    <property type="entry name" value="DUF1499"/>
    <property type="match status" value="1"/>
</dbReference>
<feature type="chain" id="PRO_5012167326" description="DUF1499 domain-containing protein" evidence="1">
    <location>
        <begin position="23"/>
        <end position="149"/>
    </location>
</feature>
<keyword evidence="3" id="KW-1185">Reference proteome</keyword>
<evidence type="ECO:0000313" key="3">
    <source>
        <dbReference type="Proteomes" id="UP000191931"/>
    </source>
</evidence>
<accession>A0A1W1H8N7</accession>
<dbReference type="STRING" id="1246637.MTBBW1_150026"/>
<dbReference type="PROSITE" id="PS51257">
    <property type="entry name" value="PROKAR_LIPOPROTEIN"/>
    <property type="match status" value="1"/>
</dbReference>
<evidence type="ECO:0000313" key="2">
    <source>
        <dbReference type="EMBL" id="SLM28755.1"/>
    </source>
</evidence>
<dbReference type="PIRSF" id="PIRSF026426">
    <property type="entry name" value="DUF1499"/>
    <property type="match status" value="1"/>
</dbReference>
<reference evidence="2 3" key="1">
    <citation type="submission" date="2017-03" db="EMBL/GenBank/DDBJ databases">
        <authorList>
            <person name="Afonso C.L."/>
            <person name="Miller P.J."/>
            <person name="Scott M.A."/>
            <person name="Spackman E."/>
            <person name="Goraichik I."/>
            <person name="Dimitrov K.M."/>
            <person name="Suarez D.L."/>
            <person name="Swayne D.E."/>
        </authorList>
    </citation>
    <scope>NUCLEOTIDE SEQUENCE [LARGE SCALE GENOMIC DNA]</scope>
    <source>
        <strain evidence="2">PRJEB14757</strain>
    </source>
</reference>
<dbReference type="InterPro" id="IPR010865">
    <property type="entry name" value="DUF1499"/>
</dbReference>
<dbReference type="AlphaFoldDB" id="A0A1W1H8N7"/>
<gene>
    <name evidence="2" type="ORF">MTBBW1_150026</name>
</gene>
<dbReference type="PANTHER" id="PTHR34801:SF6">
    <property type="entry name" value="SLL1620 PROTEIN"/>
    <property type="match status" value="1"/>
</dbReference>
<name>A0A1W1H8N7_9BACT</name>
<evidence type="ECO:0000256" key="1">
    <source>
        <dbReference type="SAM" id="SignalP"/>
    </source>
</evidence>